<reference evidence="6 7" key="1">
    <citation type="submission" date="2018-08" db="EMBL/GenBank/DDBJ databases">
        <title>Genomic Encyclopedia of Archaeal and Bacterial Type Strains, Phase II (KMG-II): from individual species to whole genera.</title>
        <authorList>
            <person name="Goeker M."/>
        </authorList>
    </citation>
    <scope>NUCLEOTIDE SEQUENCE [LARGE SCALE GENOMIC DNA]</scope>
    <source>
        <strain evidence="6 7">DSM 2261</strain>
    </source>
</reference>
<dbReference type="SUPFAM" id="SSF52540">
    <property type="entry name" value="P-loop containing nucleoside triphosphate hydrolases"/>
    <property type="match status" value="1"/>
</dbReference>
<feature type="region of interest" description="Disordered" evidence="3">
    <location>
        <begin position="1"/>
        <end position="21"/>
    </location>
</feature>
<dbReference type="GO" id="GO:0004386">
    <property type="term" value="F:helicase activity"/>
    <property type="evidence" value="ECO:0007669"/>
    <property type="project" value="UniProtKB-KW"/>
</dbReference>
<dbReference type="Proteomes" id="UP000256345">
    <property type="component" value="Unassembled WGS sequence"/>
</dbReference>
<dbReference type="PROSITE" id="PS51192">
    <property type="entry name" value="HELICASE_ATP_BIND_1"/>
    <property type="match status" value="1"/>
</dbReference>
<feature type="domain" description="Helicase ATP-binding" evidence="4">
    <location>
        <begin position="85"/>
        <end position="265"/>
    </location>
</feature>
<dbReference type="InterPro" id="IPR027417">
    <property type="entry name" value="P-loop_NTPase"/>
</dbReference>
<dbReference type="InterPro" id="IPR055227">
    <property type="entry name" value="HRQ1_WHD"/>
</dbReference>
<proteinExistence type="predicted"/>
<name>A0ABX9K606_9BACT</name>
<protein>
    <submittedName>
        <fullName evidence="6">DEAD/DEAH box helicase domain-containing protein</fullName>
    </submittedName>
</protein>
<gene>
    <name evidence="6" type="ORF">ATI61_103165</name>
</gene>
<dbReference type="CDD" id="cd17923">
    <property type="entry name" value="DEXHc_Hrq1-like"/>
    <property type="match status" value="1"/>
</dbReference>
<evidence type="ECO:0000313" key="6">
    <source>
        <dbReference type="EMBL" id="REG34272.1"/>
    </source>
</evidence>
<dbReference type="CDD" id="cd18797">
    <property type="entry name" value="SF2_C_Hrq"/>
    <property type="match status" value="1"/>
</dbReference>
<dbReference type="EMBL" id="QUMU01000003">
    <property type="protein sequence ID" value="REG34272.1"/>
    <property type="molecule type" value="Genomic_DNA"/>
</dbReference>
<dbReference type="RefSeq" id="WP_245682476.1">
    <property type="nucleotide sequence ID" value="NZ_CP011509.1"/>
</dbReference>
<dbReference type="SMART" id="SM00490">
    <property type="entry name" value="HELICc"/>
    <property type="match status" value="1"/>
</dbReference>
<evidence type="ECO:0000256" key="3">
    <source>
        <dbReference type="SAM" id="MobiDB-lite"/>
    </source>
</evidence>
<comment type="caution">
    <text evidence="6">The sequence shown here is derived from an EMBL/GenBank/DDBJ whole genome shotgun (WGS) entry which is preliminary data.</text>
</comment>
<dbReference type="InterPro" id="IPR014001">
    <property type="entry name" value="Helicase_ATP-bd"/>
</dbReference>
<keyword evidence="2" id="KW-0067">ATP-binding</keyword>
<evidence type="ECO:0000259" key="4">
    <source>
        <dbReference type="PROSITE" id="PS51192"/>
    </source>
</evidence>
<dbReference type="PROSITE" id="PS51194">
    <property type="entry name" value="HELICASE_CTER"/>
    <property type="match status" value="1"/>
</dbReference>
<feature type="domain" description="Helicase C-terminal" evidence="5">
    <location>
        <begin position="302"/>
        <end position="460"/>
    </location>
</feature>
<dbReference type="Pfam" id="PF22982">
    <property type="entry name" value="WHD_HRQ1"/>
    <property type="match status" value="1"/>
</dbReference>
<evidence type="ECO:0000256" key="1">
    <source>
        <dbReference type="ARBA" id="ARBA00022741"/>
    </source>
</evidence>
<dbReference type="InterPro" id="IPR001650">
    <property type="entry name" value="Helicase_C-like"/>
</dbReference>
<keyword evidence="6" id="KW-0378">Hydrolase</keyword>
<evidence type="ECO:0000259" key="5">
    <source>
        <dbReference type="PROSITE" id="PS51194"/>
    </source>
</evidence>
<dbReference type="Pfam" id="PF09369">
    <property type="entry name" value="MZB"/>
    <property type="match status" value="1"/>
</dbReference>
<dbReference type="Gene3D" id="3.40.50.300">
    <property type="entry name" value="P-loop containing nucleotide triphosphate hydrolases"/>
    <property type="match status" value="2"/>
</dbReference>
<sequence length="805" mass="87738">MKREKDEGAFTGSRRKPWTGPRGLDAVLNGWRDDRQLSPNFVLDEVTPARVGSYAPIPAEVAPQVREALQRRGIEQLFSHQAEAYQLARSGRSLVIATPTASGKSLCYNLPLLDRFAREPGARALYLFPTKALSRDQEESLRVFMREAGLEHGAITFDGDTPGDARRAARERSGVVLTNPDMLHTGILPHHANWARLFSNLRYVVIDELHTYRGVFGSHLANVLRRLQRVAAFHGSSPVFVLASATIGNPKAHAERMLGREVALVSESGAPAGERRVMVYNPPVVNAELGIRASYLKSAVRLVSDLVRAEVSTLLFGQSRNNIEVMLKYLRDQFIADKMDPNLIQGYRGGYLPGTRRATEAAMRAGEVRCVVATNALELGIDIGSLDAVVCAGYPGSVAALMQRFGRAGRRGAGSLALLVTSSAPLDQYLAGDPRSLTGAPVEHARIDPDNVEILVQHLKCAAFELPFEEGDTFGDVPAESTADALGFLAQHEVVHPTPGAEGKRMFHWSADAYPANHVSLRSVGWDNVVIIELGTDRTLAEMDFRSAHTMLHEQAIYQHEAEQYQVERFDYENHKAYVRKVAPDYFTDAMTYVRVNVIQEDQGAAMSPTLQAGMGEVSVIEKVVGYKKIKYHTHENVGYGDVNLPEMQMHTTSLWLTVPETVVRSLGAPRPAVIDALRGIASALRTVACVGLMIDPRDLGKTLGSKDDADGPPRKDGGVGFDPTIFLYDNIPGGVGLAARLFDQRDELLRRARRLLESCGCEDGCPACIGPAAGAMPGSAPVDAHPRKRLGLDILSALGVVALQ</sequence>
<dbReference type="Pfam" id="PF00271">
    <property type="entry name" value="Helicase_C"/>
    <property type="match status" value="1"/>
</dbReference>
<dbReference type="SMART" id="SM00487">
    <property type="entry name" value="DEXDc"/>
    <property type="match status" value="1"/>
</dbReference>
<dbReference type="InterPro" id="IPR018973">
    <property type="entry name" value="MZB"/>
</dbReference>
<dbReference type="PANTHER" id="PTHR47957:SF3">
    <property type="entry name" value="ATP-DEPENDENT HELICASE HRQ1"/>
    <property type="match status" value="1"/>
</dbReference>
<keyword evidence="7" id="KW-1185">Reference proteome</keyword>
<organism evidence="6 7">
    <name type="scientific">Archangium gephyra</name>
    <dbReference type="NCBI Taxonomy" id="48"/>
    <lineage>
        <taxon>Bacteria</taxon>
        <taxon>Pseudomonadati</taxon>
        <taxon>Myxococcota</taxon>
        <taxon>Myxococcia</taxon>
        <taxon>Myxococcales</taxon>
        <taxon>Cystobacterineae</taxon>
        <taxon>Archangiaceae</taxon>
        <taxon>Archangium</taxon>
    </lineage>
</organism>
<dbReference type="InterPro" id="IPR011545">
    <property type="entry name" value="DEAD/DEAH_box_helicase_dom"/>
</dbReference>
<evidence type="ECO:0000313" key="7">
    <source>
        <dbReference type="Proteomes" id="UP000256345"/>
    </source>
</evidence>
<keyword evidence="1" id="KW-0547">Nucleotide-binding</keyword>
<evidence type="ECO:0000256" key="2">
    <source>
        <dbReference type="ARBA" id="ARBA00022840"/>
    </source>
</evidence>
<accession>A0ABX9K606</accession>
<dbReference type="PANTHER" id="PTHR47957">
    <property type="entry name" value="ATP-DEPENDENT HELICASE HRQ1"/>
    <property type="match status" value="1"/>
</dbReference>
<dbReference type="Pfam" id="PF00270">
    <property type="entry name" value="DEAD"/>
    <property type="match status" value="1"/>
</dbReference>
<keyword evidence="6" id="KW-0347">Helicase</keyword>